<dbReference type="EMBL" id="UFQT01000265">
    <property type="protein sequence ID" value="SSX22592.1"/>
    <property type="molecule type" value="Genomic_DNA"/>
</dbReference>
<evidence type="ECO:0000313" key="10">
    <source>
        <dbReference type="EMBL" id="SSX22592.1"/>
    </source>
</evidence>
<dbReference type="VEuPathDB" id="VectorBase:CSON007063"/>
<dbReference type="CDD" id="cd03177">
    <property type="entry name" value="GST_C_Delta_Epsilon"/>
    <property type="match status" value="1"/>
</dbReference>
<dbReference type="GO" id="GO:0004364">
    <property type="term" value="F:glutathione transferase activity"/>
    <property type="evidence" value="ECO:0007669"/>
    <property type="project" value="UniProtKB-EC"/>
</dbReference>
<dbReference type="AlphaFoldDB" id="A0A336KFU9"/>
<feature type="domain" description="GST N-terminal" evidence="7">
    <location>
        <begin position="1"/>
        <end position="60"/>
    </location>
</feature>
<comment type="subunit">
    <text evidence="2">Homodimer.</text>
</comment>
<dbReference type="SFLD" id="SFLDS00019">
    <property type="entry name" value="Glutathione_Transferase_(cytos"/>
    <property type="match status" value="1"/>
</dbReference>
<evidence type="ECO:0000313" key="9">
    <source>
        <dbReference type="EMBL" id="SSX02215.1"/>
    </source>
</evidence>
<dbReference type="PANTHER" id="PTHR43969">
    <property type="entry name" value="GLUTATHIONE S TRANSFERASE D10, ISOFORM A-RELATED"/>
    <property type="match status" value="1"/>
</dbReference>
<dbReference type="OMA" id="ESNTICR"/>
<dbReference type="SFLD" id="SFLDG00358">
    <property type="entry name" value="Main_(cytGST)"/>
    <property type="match status" value="1"/>
</dbReference>
<dbReference type="InterPro" id="IPR004045">
    <property type="entry name" value="Glutathione_S-Trfase_N"/>
</dbReference>
<dbReference type="InterPro" id="IPR036249">
    <property type="entry name" value="Thioredoxin-like_sf"/>
</dbReference>
<evidence type="ECO:0000256" key="6">
    <source>
        <dbReference type="ARBA" id="ARBA00047960"/>
    </source>
</evidence>
<evidence type="ECO:0000256" key="1">
    <source>
        <dbReference type="ARBA" id="ARBA00009899"/>
    </source>
</evidence>
<dbReference type="EC" id="2.5.1.18" evidence="3"/>
<dbReference type="PANTHER" id="PTHR43969:SF9">
    <property type="entry name" value="GLUTATHIONE S TRANSFERASE D10, ISOFORM A-RELATED"/>
    <property type="match status" value="1"/>
</dbReference>
<sequence>MGLDFYYLPGSSPCRAVQMTAKAVGLNPQHCIPTLVDNGFSLWESRAIQVYLVEKYGKDDSLYPKDVQQRALVNQRLYFDMGTLYQRFADYWYPQLFAKQPANPENFKKMEEAMGFLNTFLEGHKYAVGDKFTVADLALAASVATYEVSGFDFKPYPNVQKWFALCKTTLPGYDLNEAGCQEFKKYFP</sequence>
<protein>
    <recommendedName>
        <fullName evidence="3">glutathione transferase</fullName>
        <ecNumber evidence="3">2.5.1.18</ecNumber>
    </recommendedName>
    <alternativeName>
        <fullName evidence="5">GST class-theta</fullName>
    </alternativeName>
</protein>
<dbReference type="EMBL" id="UFQS01000265">
    <property type="protein sequence ID" value="SSX02215.1"/>
    <property type="molecule type" value="Genomic_DNA"/>
</dbReference>
<dbReference type="PROSITE" id="PS50405">
    <property type="entry name" value="GST_CTER"/>
    <property type="match status" value="1"/>
</dbReference>
<dbReference type="InterPro" id="IPR040079">
    <property type="entry name" value="Glutathione_S-Trfase"/>
</dbReference>
<dbReference type="SUPFAM" id="SSF52833">
    <property type="entry name" value="Thioredoxin-like"/>
    <property type="match status" value="1"/>
</dbReference>
<dbReference type="InterPro" id="IPR010987">
    <property type="entry name" value="Glutathione-S-Trfase_C-like"/>
</dbReference>
<evidence type="ECO:0000256" key="2">
    <source>
        <dbReference type="ARBA" id="ARBA00011738"/>
    </source>
</evidence>
<accession>A0A336KFU9</accession>
<evidence type="ECO:0000256" key="5">
    <source>
        <dbReference type="ARBA" id="ARBA00041523"/>
    </source>
</evidence>
<evidence type="ECO:0000259" key="8">
    <source>
        <dbReference type="PROSITE" id="PS50405"/>
    </source>
</evidence>
<dbReference type="Pfam" id="PF02798">
    <property type="entry name" value="GST_N"/>
    <property type="match status" value="1"/>
</dbReference>
<dbReference type="InterPro" id="IPR036282">
    <property type="entry name" value="Glutathione-S-Trfase_C_sf"/>
</dbReference>
<comment type="catalytic activity">
    <reaction evidence="6">
        <text>RX + glutathione = an S-substituted glutathione + a halide anion + H(+)</text>
        <dbReference type="Rhea" id="RHEA:16437"/>
        <dbReference type="ChEBI" id="CHEBI:15378"/>
        <dbReference type="ChEBI" id="CHEBI:16042"/>
        <dbReference type="ChEBI" id="CHEBI:17792"/>
        <dbReference type="ChEBI" id="CHEBI:57925"/>
        <dbReference type="ChEBI" id="CHEBI:90779"/>
        <dbReference type="EC" id="2.5.1.18"/>
    </reaction>
</comment>
<dbReference type="Pfam" id="PF00043">
    <property type="entry name" value="GST_C"/>
    <property type="match status" value="1"/>
</dbReference>
<organism evidence="9">
    <name type="scientific">Culicoides sonorensis</name>
    <name type="common">Biting midge</name>
    <dbReference type="NCBI Taxonomy" id="179676"/>
    <lineage>
        <taxon>Eukaryota</taxon>
        <taxon>Metazoa</taxon>
        <taxon>Ecdysozoa</taxon>
        <taxon>Arthropoda</taxon>
        <taxon>Hexapoda</taxon>
        <taxon>Insecta</taxon>
        <taxon>Pterygota</taxon>
        <taxon>Neoptera</taxon>
        <taxon>Endopterygota</taxon>
        <taxon>Diptera</taxon>
        <taxon>Nematocera</taxon>
        <taxon>Chironomoidea</taxon>
        <taxon>Ceratopogonidae</taxon>
        <taxon>Ceratopogoninae</taxon>
        <taxon>Culicoides</taxon>
        <taxon>Monoculicoides</taxon>
    </lineage>
</organism>
<feature type="domain" description="GST C-terminal" evidence="8">
    <location>
        <begin position="66"/>
        <end position="187"/>
    </location>
</feature>
<gene>
    <name evidence="9" type="primary">CSON007063</name>
</gene>
<proteinExistence type="inferred from homology"/>
<keyword evidence="4" id="KW-0808">Transferase</keyword>
<dbReference type="SUPFAM" id="SSF47616">
    <property type="entry name" value="GST C-terminal domain-like"/>
    <property type="match status" value="1"/>
</dbReference>
<evidence type="ECO:0000256" key="3">
    <source>
        <dbReference type="ARBA" id="ARBA00012452"/>
    </source>
</evidence>
<dbReference type="FunFam" id="1.20.1050.10:FF:000007">
    <property type="entry name" value="Glutathione S-transferase 1-1"/>
    <property type="match status" value="1"/>
</dbReference>
<reference evidence="10" key="2">
    <citation type="submission" date="2018-07" db="EMBL/GenBank/DDBJ databases">
        <authorList>
            <person name="Quirk P.G."/>
            <person name="Krulwich T.A."/>
        </authorList>
    </citation>
    <scope>NUCLEOTIDE SEQUENCE</scope>
</reference>
<evidence type="ECO:0000259" key="7">
    <source>
        <dbReference type="PROSITE" id="PS50404"/>
    </source>
</evidence>
<reference evidence="9" key="1">
    <citation type="submission" date="2018-04" db="EMBL/GenBank/DDBJ databases">
        <authorList>
            <person name="Go L.Y."/>
            <person name="Mitchell J.A."/>
        </authorList>
    </citation>
    <scope>NUCLEOTIDE SEQUENCE</scope>
    <source>
        <tissue evidence="9">Whole organism</tissue>
    </source>
</reference>
<dbReference type="InterPro" id="IPR004046">
    <property type="entry name" value="GST_C"/>
</dbReference>
<name>A0A336KFU9_CULSO</name>
<dbReference type="GO" id="GO:0006749">
    <property type="term" value="P:glutathione metabolic process"/>
    <property type="evidence" value="ECO:0007669"/>
    <property type="project" value="TreeGrafter"/>
</dbReference>
<dbReference type="Gene3D" id="1.20.1050.10">
    <property type="match status" value="1"/>
</dbReference>
<evidence type="ECO:0000256" key="4">
    <source>
        <dbReference type="ARBA" id="ARBA00022679"/>
    </source>
</evidence>
<dbReference type="PROSITE" id="PS50404">
    <property type="entry name" value="GST_NTER"/>
    <property type="match status" value="1"/>
</dbReference>
<comment type="similarity">
    <text evidence="1">Belongs to the GST superfamily. Theta family.</text>
</comment>
<dbReference type="Gene3D" id="3.40.30.10">
    <property type="entry name" value="Glutaredoxin"/>
    <property type="match status" value="1"/>
</dbReference>